<comment type="subcellular location">
    <subcellularLocation>
        <location evidence="1">Membrane</location>
        <topology evidence="1">Multi-pass membrane protein</topology>
    </subcellularLocation>
</comment>
<keyword evidence="6" id="KW-0813">Transport</keyword>
<name>A0ABR3TIB8_9PEZI</name>
<accession>A0ABR3TIB8</accession>
<reference evidence="9 10" key="1">
    <citation type="journal article" date="2023" name="Plant Dis.">
        <title>First Report of Diplodia intermedia Causing Canker and Dieback Diseases on Apple Trees in Canada.</title>
        <authorList>
            <person name="Ellouze W."/>
            <person name="Ilyukhin E."/>
            <person name="Sulman M."/>
            <person name="Ali S."/>
        </authorList>
    </citation>
    <scope>NUCLEOTIDE SEQUENCE [LARGE SCALE GENOMIC DNA]</scope>
    <source>
        <strain evidence="9 10">M45-28</strain>
    </source>
</reference>
<protein>
    <submittedName>
        <fullName evidence="9">Aquaporin-1</fullName>
    </submittedName>
</protein>
<dbReference type="InterPro" id="IPR034294">
    <property type="entry name" value="Aquaporin_transptr"/>
</dbReference>
<dbReference type="PANTHER" id="PTHR19139:SF199">
    <property type="entry name" value="MIP17260P"/>
    <property type="match status" value="1"/>
</dbReference>
<feature type="compositionally biased region" description="Basic and acidic residues" evidence="7">
    <location>
        <begin position="339"/>
        <end position="359"/>
    </location>
</feature>
<dbReference type="Pfam" id="PF00230">
    <property type="entry name" value="MIP"/>
    <property type="match status" value="1"/>
</dbReference>
<dbReference type="PANTHER" id="PTHR19139">
    <property type="entry name" value="AQUAPORIN TRANSPORTER"/>
    <property type="match status" value="1"/>
</dbReference>
<evidence type="ECO:0000256" key="2">
    <source>
        <dbReference type="ARBA" id="ARBA00006175"/>
    </source>
</evidence>
<comment type="caution">
    <text evidence="9">The sequence shown here is derived from an EMBL/GenBank/DDBJ whole genome shotgun (WGS) entry which is preliminary data.</text>
</comment>
<organism evidence="9 10">
    <name type="scientific">Diplodia intermedia</name>
    <dbReference type="NCBI Taxonomy" id="856260"/>
    <lineage>
        <taxon>Eukaryota</taxon>
        <taxon>Fungi</taxon>
        <taxon>Dikarya</taxon>
        <taxon>Ascomycota</taxon>
        <taxon>Pezizomycotina</taxon>
        <taxon>Dothideomycetes</taxon>
        <taxon>Dothideomycetes incertae sedis</taxon>
        <taxon>Botryosphaeriales</taxon>
        <taxon>Botryosphaeriaceae</taxon>
        <taxon>Diplodia</taxon>
    </lineage>
</organism>
<feature type="transmembrane region" description="Helical" evidence="8">
    <location>
        <begin position="92"/>
        <end position="111"/>
    </location>
</feature>
<sequence length="359" mass="38461">MNTNPPAEQYIVIPGWRKRANVHDVESQTSSEPVRRLPGTSWMPTRARNHFIAVLGEFVGTCSFLFFALSAAQVANATVASSDAGTATTSDLLFIALGFGFSLAANIWVFFRISGGLFNPAVTLGLCLIGALGWVRGSLVFIIQIVGGIAAAGIVSALFPGPMSVRTTLSDGTSVVRGLFIEMFLTALLVFTVFMLAAEKHKSTFLAPIGIGLALFVAELPGVYFTGGSLNPARSFGPDVVLGTFDGYHWIYWVGPGLGSIMAVVMYRLIKSLEYETANPGQDFDENEIKAFQPARDPPATREDVRRPGAPLIQSDEPCTNIALVPTATNHSHTLTAESKNHSSADTPHSLEKRNGDVN</sequence>
<gene>
    <name evidence="9" type="primary">AQY1_3</name>
    <name evidence="9" type="ORF">SLS58_008254</name>
</gene>
<keyword evidence="10" id="KW-1185">Reference proteome</keyword>
<evidence type="ECO:0000256" key="3">
    <source>
        <dbReference type="ARBA" id="ARBA00022692"/>
    </source>
</evidence>
<keyword evidence="5 8" id="KW-0472">Membrane</keyword>
<feature type="transmembrane region" description="Helical" evidence="8">
    <location>
        <begin position="117"/>
        <end position="135"/>
    </location>
</feature>
<dbReference type="SUPFAM" id="SSF81338">
    <property type="entry name" value="Aquaporin-like"/>
    <property type="match status" value="1"/>
</dbReference>
<dbReference type="EMBL" id="JAKEKT020000068">
    <property type="protein sequence ID" value="KAL1639167.1"/>
    <property type="molecule type" value="Genomic_DNA"/>
</dbReference>
<evidence type="ECO:0000256" key="1">
    <source>
        <dbReference type="ARBA" id="ARBA00004141"/>
    </source>
</evidence>
<feature type="transmembrane region" description="Helical" evidence="8">
    <location>
        <begin position="205"/>
        <end position="230"/>
    </location>
</feature>
<proteinExistence type="inferred from homology"/>
<feature type="region of interest" description="Disordered" evidence="7">
    <location>
        <begin position="294"/>
        <end position="359"/>
    </location>
</feature>
<evidence type="ECO:0000256" key="7">
    <source>
        <dbReference type="SAM" id="MobiDB-lite"/>
    </source>
</evidence>
<evidence type="ECO:0000313" key="9">
    <source>
        <dbReference type="EMBL" id="KAL1639167.1"/>
    </source>
</evidence>
<feature type="compositionally biased region" description="Polar residues" evidence="7">
    <location>
        <begin position="327"/>
        <end position="338"/>
    </location>
</feature>
<evidence type="ECO:0000256" key="5">
    <source>
        <dbReference type="ARBA" id="ARBA00023136"/>
    </source>
</evidence>
<dbReference type="Gene3D" id="1.20.1080.10">
    <property type="entry name" value="Glycerol uptake facilitator protein"/>
    <property type="match status" value="1"/>
</dbReference>
<evidence type="ECO:0000256" key="8">
    <source>
        <dbReference type="SAM" id="Phobius"/>
    </source>
</evidence>
<dbReference type="Proteomes" id="UP001521184">
    <property type="component" value="Unassembled WGS sequence"/>
</dbReference>
<feature type="transmembrane region" description="Helical" evidence="8">
    <location>
        <begin position="140"/>
        <end position="159"/>
    </location>
</feature>
<feature type="transmembrane region" description="Helical" evidence="8">
    <location>
        <begin position="250"/>
        <end position="270"/>
    </location>
</feature>
<comment type="similarity">
    <text evidence="2 6">Belongs to the MIP/aquaporin (TC 1.A.8) family.</text>
</comment>
<evidence type="ECO:0000256" key="6">
    <source>
        <dbReference type="RuleBase" id="RU000477"/>
    </source>
</evidence>
<evidence type="ECO:0000313" key="10">
    <source>
        <dbReference type="Proteomes" id="UP001521184"/>
    </source>
</evidence>
<feature type="transmembrane region" description="Helical" evidence="8">
    <location>
        <begin position="51"/>
        <end position="72"/>
    </location>
</feature>
<keyword evidence="3 6" id="KW-0812">Transmembrane</keyword>
<dbReference type="InterPro" id="IPR023271">
    <property type="entry name" value="Aquaporin-like"/>
</dbReference>
<dbReference type="PRINTS" id="PR00783">
    <property type="entry name" value="MINTRINSICP"/>
</dbReference>
<evidence type="ECO:0000256" key="4">
    <source>
        <dbReference type="ARBA" id="ARBA00022989"/>
    </source>
</evidence>
<feature type="transmembrane region" description="Helical" evidence="8">
    <location>
        <begin position="179"/>
        <end position="198"/>
    </location>
</feature>
<dbReference type="InterPro" id="IPR000425">
    <property type="entry name" value="MIP"/>
</dbReference>
<keyword evidence="4 8" id="KW-1133">Transmembrane helix</keyword>